<reference evidence="7 8" key="2">
    <citation type="submission" date="2018-07" db="EMBL/GenBank/DDBJ databases">
        <title>Genome sequencing of oomycete isolates from Chile give support for New Zealand origin for Phytophthora kernoviae and make available the first Nothophytophthora sp. genome.</title>
        <authorList>
            <person name="Studholme D.J."/>
            <person name="Sanfuentes E."/>
            <person name="Panda P."/>
            <person name="Hill R."/>
            <person name="Sambles C."/>
            <person name="Grant M."/>
            <person name="Williams N.M."/>
            <person name="Mcdougal R.L."/>
        </authorList>
    </citation>
    <scope>NUCLEOTIDE SEQUENCE [LARGE SCALE GENOMIC DNA]</scope>
    <source>
        <strain evidence="5">Chile2</strain>
        <strain evidence="6">Chile4</strain>
    </source>
</reference>
<evidence type="ECO:0000256" key="1">
    <source>
        <dbReference type="SAM" id="Coils"/>
    </source>
</evidence>
<dbReference type="EMBL" id="JPWU03000565">
    <property type="protein sequence ID" value="KAG2510849.1"/>
    <property type="molecule type" value="Genomic_DNA"/>
</dbReference>
<feature type="coiled-coil region" evidence="1">
    <location>
        <begin position="131"/>
        <end position="187"/>
    </location>
</feature>
<evidence type="ECO:0000313" key="5">
    <source>
        <dbReference type="EMBL" id="RLN31646.1"/>
    </source>
</evidence>
<dbReference type="EMBL" id="MBDN02000549">
    <property type="protein sequence ID" value="RLN74514.1"/>
    <property type="molecule type" value="Genomic_DNA"/>
</dbReference>
<feature type="compositionally biased region" description="Acidic residues" evidence="2">
    <location>
        <begin position="1"/>
        <end position="13"/>
    </location>
</feature>
<dbReference type="Proteomes" id="UP000285883">
    <property type="component" value="Unassembled WGS sequence"/>
</dbReference>
<sequence length="459" mass="52842">MPEGEENAAEGTEDQTALEQNEGAIDLDSFPDFDMLLSPISNNWISEFEISSSKTEFDDEFKMEFPLLTQEETKEAEKTSLMQHALPPLSPSKVQNSSLKNTKDIPSSDLHFPFLNGDEAAEQSEDDMMEEEIIENEMELLEKEAKYLDAQMDFFESCAKSGHRVGIKAKLRARQSIEQRLKLLKSQGENQLLHDLVTQQRVYVESIKAMLALSPVNEVRMALMTPMESYIHLGKDFIERKQTILSLRKEKLDMTYKFIEHKSHGIDCNQPYQFSDMFDKFGKHYCMHFAISKYDGVSVFQAARAIYEQYAEEDEALNHALGTTAKRESFGTIRCNFMHQHIVSHVNGDNKDWKNMPEMESNGIFFCRFGENSAVLTTDYVDQDDLHPYDTKNRIRRDTSIGVALSGHENDDGEKFVVMKRFSMTKLHMHPHKVSQKQQNRFFHNITAPRLVCQGEAEK</sequence>
<dbReference type="EMBL" id="MAYM02000930">
    <property type="protein sequence ID" value="RLN31646.1"/>
    <property type="molecule type" value="Genomic_DNA"/>
</dbReference>
<reference evidence="3" key="3">
    <citation type="submission" date="2020-06" db="EMBL/GenBank/DDBJ databases">
        <authorList>
            <person name="Studholme D.J."/>
        </authorList>
    </citation>
    <scope>NUCLEOTIDE SEQUENCE</scope>
    <source>
        <strain evidence="3">NZFS 2646</strain>
        <strain evidence="4">NZFS 3630</strain>
    </source>
</reference>
<dbReference type="Proteomes" id="UP000792063">
    <property type="component" value="Unassembled WGS sequence"/>
</dbReference>
<evidence type="ECO:0000256" key="2">
    <source>
        <dbReference type="SAM" id="MobiDB-lite"/>
    </source>
</evidence>
<name>A0A3R7KPT4_9STRA</name>
<dbReference type="EMBL" id="JPWV03000557">
    <property type="protein sequence ID" value="KAG2508630.1"/>
    <property type="molecule type" value="Genomic_DNA"/>
</dbReference>
<gene>
    <name evidence="5" type="ORF">BBI17_008918</name>
    <name evidence="6" type="ORF">BBO99_00008896</name>
    <name evidence="3" type="ORF">JM16_008794</name>
    <name evidence="4" type="ORF">JM18_008791</name>
</gene>
<organism evidence="6 7">
    <name type="scientific">Phytophthora kernoviae</name>
    <dbReference type="NCBI Taxonomy" id="325452"/>
    <lineage>
        <taxon>Eukaryota</taxon>
        <taxon>Sar</taxon>
        <taxon>Stramenopiles</taxon>
        <taxon>Oomycota</taxon>
        <taxon>Peronosporomycetes</taxon>
        <taxon>Peronosporales</taxon>
        <taxon>Peronosporaceae</taxon>
        <taxon>Phytophthora</taxon>
    </lineage>
</organism>
<accession>A0A3R7KPT4</accession>
<protein>
    <submittedName>
        <fullName evidence="6">Uncharacterized protein</fullName>
    </submittedName>
</protein>
<comment type="caution">
    <text evidence="6">The sequence shown here is derived from an EMBL/GenBank/DDBJ whole genome shotgun (WGS) entry which is preliminary data.</text>
</comment>
<keyword evidence="7" id="KW-1185">Reference proteome</keyword>
<proteinExistence type="predicted"/>
<dbReference type="Proteomes" id="UP000285624">
    <property type="component" value="Unassembled WGS sequence"/>
</dbReference>
<evidence type="ECO:0000313" key="3">
    <source>
        <dbReference type="EMBL" id="KAG2508630.1"/>
    </source>
</evidence>
<evidence type="ECO:0000313" key="4">
    <source>
        <dbReference type="EMBL" id="KAG2510849.1"/>
    </source>
</evidence>
<dbReference type="Proteomes" id="UP000785171">
    <property type="component" value="Unassembled WGS sequence"/>
</dbReference>
<feature type="region of interest" description="Disordered" evidence="2">
    <location>
        <begin position="1"/>
        <end position="25"/>
    </location>
</feature>
<keyword evidence="1" id="KW-0175">Coiled coil</keyword>
<evidence type="ECO:0000313" key="8">
    <source>
        <dbReference type="Proteomes" id="UP000285883"/>
    </source>
</evidence>
<dbReference type="AlphaFoldDB" id="A0A3R7KPT4"/>
<reference evidence="3" key="1">
    <citation type="journal article" date="2015" name="Genom Data">
        <title>Genome sequences of six Phytophthora species associated with forests in New Zealand.</title>
        <authorList>
            <person name="Studholme D.J."/>
            <person name="McDougal R.L."/>
            <person name="Sambles C."/>
            <person name="Hansen E."/>
            <person name="Hardy G."/>
            <person name="Grant M."/>
            <person name="Ganley R.J."/>
            <person name="Williams N.M."/>
        </authorList>
    </citation>
    <scope>NUCLEOTIDE SEQUENCE</scope>
    <source>
        <strain evidence="3">NZFS 2646</strain>
        <strain evidence="4">NZFS 3630</strain>
    </source>
</reference>
<evidence type="ECO:0000313" key="6">
    <source>
        <dbReference type="EMBL" id="RLN74514.1"/>
    </source>
</evidence>
<evidence type="ECO:0000313" key="7">
    <source>
        <dbReference type="Proteomes" id="UP000285624"/>
    </source>
</evidence>